<name>A0ABT1P8G6_9ACTN</name>
<reference evidence="2 3" key="1">
    <citation type="submission" date="2022-06" db="EMBL/GenBank/DDBJ databases">
        <title>Draft genome sequence of type strain Streptomyces rubrisoli DSM 42083.</title>
        <authorList>
            <person name="Duangmal K."/>
            <person name="Klaysubun C."/>
        </authorList>
    </citation>
    <scope>NUCLEOTIDE SEQUENCE [LARGE SCALE GENOMIC DNA]</scope>
    <source>
        <strain evidence="2 3">DSM 42083</strain>
    </source>
</reference>
<proteinExistence type="predicted"/>
<accession>A0ABT1P8G6</accession>
<feature type="region of interest" description="Disordered" evidence="1">
    <location>
        <begin position="1"/>
        <end position="56"/>
    </location>
</feature>
<evidence type="ECO:0000313" key="3">
    <source>
        <dbReference type="Proteomes" id="UP001206206"/>
    </source>
</evidence>
<evidence type="ECO:0000256" key="1">
    <source>
        <dbReference type="SAM" id="MobiDB-lite"/>
    </source>
</evidence>
<gene>
    <name evidence="2" type="ORF">NON19_06365</name>
</gene>
<dbReference type="Proteomes" id="UP001206206">
    <property type="component" value="Unassembled WGS sequence"/>
</dbReference>
<feature type="compositionally biased region" description="Basic and acidic residues" evidence="1">
    <location>
        <begin position="1"/>
        <end position="18"/>
    </location>
</feature>
<dbReference type="RefSeq" id="WP_255925643.1">
    <property type="nucleotide sequence ID" value="NZ_JANFNH010000003.1"/>
</dbReference>
<dbReference type="EMBL" id="JANFNH010000003">
    <property type="protein sequence ID" value="MCQ4041659.1"/>
    <property type="molecule type" value="Genomic_DNA"/>
</dbReference>
<sequence length="56" mass="6201">MPEKTGFDETGKEDRYEEAGCGQRQPRSSLPWSEGKTAGPLVTWPVTPLPRNEEGP</sequence>
<keyword evidence="3" id="KW-1185">Reference proteome</keyword>
<evidence type="ECO:0000313" key="2">
    <source>
        <dbReference type="EMBL" id="MCQ4041659.1"/>
    </source>
</evidence>
<comment type="caution">
    <text evidence="2">The sequence shown here is derived from an EMBL/GenBank/DDBJ whole genome shotgun (WGS) entry which is preliminary data.</text>
</comment>
<protein>
    <submittedName>
        <fullName evidence="2">Uncharacterized protein</fullName>
    </submittedName>
</protein>
<organism evidence="2 3">
    <name type="scientific">Streptantibioticus rubrisoli</name>
    <dbReference type="NCBI Taxonomy" id="1387313"/>
    <lineage>
        <taxon>Bacteria</taxon>
        <taxon>Bacillati</taxon>
        <taxon>Actinomycetota</taxon>
        <taxon>Actinomycetes</taxon>
        <taxon>Kitasatosporales</taxon>
        <taxon>Streptomycetaceae</taxon>
        <taxon>Streptantibioticus</taxon>
    </lineage>
</organism>